<organism evidence="1 2">
    <name type="scientific">Hypsizygus marmoreus</name>
    <name type="common">White beech mushroom</name>
    <name type="synonym">Agaricus marmoreus</name>
    <dbReference type="NCBI Taxonomy" id="39966"/>
    <lineage>
        <taxon>Eukaryota</taxon>
        <taxon>Fungi</taxon>
        <taxon>Dikarya</taxon>
        <taxon>Basidiomycota</taxon>
        <taxon>Agaricomycotina</taxon>
        <taxon>Agaricomycetes</taxon>
        <taxon>Agaricomycetidae</taxon>
        <taxon>Agaricales</taxon>
        <taxon>Tricholomatineae</taxon>
        <taxon>Lyophyllaceae</taxon>
        <taxon>Hypsizygus</taxon>
    </lineage>
</organism>
<proteinExistence type="predicted"/>
<accession>A0A369JYL3</accession>
<dbReference type="SUPFAM" id="SSF52047">
    <property type="entry name" value="RNI-like"/>
    <property type="match status" value="1"/>
</dbReference>
<keyword evidence="2" id="KW-1185">Reference proteome</keyword>
<dbReference type="InParanoid" id="A0A369JYL3"/>
<dbReference type="STRING" id="39966.A0A369JYL3"/>
<dbReference type="OrthoDB" id="3051815at2759"/>
<sequence length="528" mass="59964">MPNHVDLEESKYRHLLSTNAEPRDLDIQEVQSIVEQKKSCLARLAAQIKETQATLDSLIELQELEQRSLSRFNTILSPIRRPPLEILLEIFLFTRDWMGRPTVPGHSGYGIVGPGPGRSPLVITHVCSEWRRVALSAPVLWATIHFRLEKRGAMRIQDPARDKLLQMWLGRAGKVHPLDFTLIAGTQRDNRTGVTLSWMQPYAHRIKRLSLQGAFSAFPTSPFDVLEELNLSEFVFRDDAQNHRVEPSAPFLRYFTFEGTVNNLPTCLAWRGLTHLKLTSSLADDTSGFLKILSQCVALVEFDATPYNILDFIESEDLDPVIPDNERIIMPHLETLSLNREGIWLLPYLTLPALTKLHISYEFWPKFTFNTFQSRSSFTLKLLSLRALEPGRDAPMDAAVFLGLIDKQSGLTEIRTFGALLVTRMLISSLKSCTHHGVPDLVPHLEYLEMEKAFPHHSHSSLSEMSTDSEILDMLAFRQPSKRPVILETTHRLGVRSFASREVPNVPRKNTGVPLPLSAQIRSIHIYF</sequence>
<comment type="caution">
    <text evidence="1">The sequence shown here is derived from an EMBL/GenBank/DDBJ whole genome shotgun (WGS) entry which is preliminary data.</text>
</comment>
<reference evidence="1" key="1">
    <citation type="submission" date="2018-04" db="EMBL/GenBank/DDBJ databases">
        <title>Whole genome sequencing of Hypsizygus marmoreus.</title>
        <authorList>
            <person name="Choi I.-G."/>
            <person name="Min B."/>
            <person name="Kim J.-G."/>
            <person name="Kim S."/>
            <person name="Oh Y.-L."/>
            <person name="Kong W.-S."/>
            <person name="Park H."/>
            <person name="Jeong J."/>
            <person name="Song E.-S."/>
        </authorList>
    </citation>
    <scope>NUCLEOTIDE SEQUENCE [LARGE SCALE GENOMIC DNA]</scope>
    <source>
        <strain evidence="1">51987-8</strain>
    </source>
</reference>
<dbReference type="Proteomes" id="UP000076154">
    <property type="component" value="Unassembled WGS sequence"/>
</dbReference>
<dbReference type="AlphaFoldDB" id="A0A369JYL3"/>
<evidence type="ECO:0000313" key="1">
    <source>
        <dbReference type="EMBL" id="RDB27439.1"/>
    </source>
</evidence>
<name>A0A369JYL3_HYPMA</name>
<gene>
    <name evidence="1" type="ORF">Hypma_004116</name>
</gene>
<protein>
    <submittedName>
        <fullName evidence="1">Uncharacterized protein</fullName>
    </submittedName>
</protein>
<dbReference type="Gene3D" id="1.20.1280.50">
    <property type="match status" value="1"/>
</dbReference>
<evidence type="ECO:0000313" key="2">
    <source>
        <dbReference type="Proteomes" id="UP000076154"/>
    </source>
</evidence>
<dbReference type="EMBL" id="LUEZ02000016">
    <property type="protein sequence ID" value="RDB27439.1"/>
    <property type="molecule type" value="Genomic_DNA"/>
</dbReference>